<evidence type="ECO:0000256" key="2">
    <source>
        <dbReference type="ARBA" id="ARBA00022695"/>
    </source>
</evidence>
<protein>
    <recommendedName>
        <fullName evidence="7">CCHC-type domain-containing protein</fullName>
    </recommendedName>
</protein>
<keyword evidence="3" id="KW-0540">Nuclease</keyword>
<dbReference type="OrthoDB" id="10068564at2759"/>
<dbReference type="SUPFAM" id="SSF50630">
    <property type="entry name" value="Acid proteases"/>
    <property type="match status" value="1"/>
</dbReference>
<dbReference type="GO" id="GO:0004519">
    <property type="term" value="F:endonuclease activity"/>
    <property type="evidence" value="ECO:0007669"/>
    <property type="project" value="UniProtKB-KW"/>
</dbReference>
<keyword evidence="6" id="KW-1185">Reference proteome</keyword>
<keyword evidence="4" id="KW-0255">Endonuclease</keyword>
<evidence type="ECO:0000256" key="1">
    <source>
        <dbReference type="ARBA" id="ARBA00022679"/>
    </source>
</evidence>
<dbReference type="AlphaFoldDB" id="A0A3M7PWT5"/>
<evidence type="ECO:0000256" key="4">
    <source>
        <dbReference type="ARBA" id="ARBA00022759"/>
    </source>
</evidence>
<dbReference type="InterPro" id="IPR021109">
    <property type="entry name" value="Peptidase_aspartic_dom_sf"/>
</dbReference>
<evidence type="ECO:0000313" key="6">
    <source>
        <dbReference type="Proteomes" id="UP000276133"/>
    </source>
</evidence>
<sequence>VANYQIKDITSGSTASYTVNKVSYAANNGVTKRCYSCGLKFPHLGECPVKHKKCNKCGIIGHFENTCRQDMLGTKKNNDVVNTVDTTVDTTENDDYAFAVSGGNGLPRTEVKVNGYFISCVVDTGSTGNIVDEMCFEGLKKIVNLKSSSRTVYPYKSDDPLPMLGEFEAEIKWKDRVSKTCFIVVKGEADCLIVVLMFNRSNFTKLPNIDLSELDWNKNLKIAIRNDNKSAIATETRCNDNLKFRKVDLKPGD</sequence>
<dbReference type="PANTHER" id="PTHR37984:SF5">
    <property type="entry name" value="PROTEIN NYNRIN-LIKE"/>
    <property type="match status" value="1"/>
</dbReference>
<evidence type="ECO:0000256" key="3">
    <source>
        <dbReference type="ARBA" id="ARBA00022722"/>
    </source>
</evidence>
<keyword evidence="1" id="KW-0808">Transferase</keyword>
<dbReference type="GO" id="GO:0016779">
    <property type="term" value="F:nucleotidyltransferase activity"/>
    <property type="evidence" value="ECO:0007669"/>
    <property type="project" value="UniProtKB-KW"/>
</dbReference>
<name>A0A3M7PWT5_BRAPC</name>
<reference evidence="5 6" key="1">
    <citation type="journal article" date="2018" name="Sci. Rep.">
        <title>Genomic signatures of local adaptation to the degree of environmental predictability in rotifers.</title>
        <authorList>
            <person name="Franch-Gras L."/>
            <person name="Hahn C."/>
            <person name="Garcia-Roger E.M."/>
            <person name="Carmona M.J."/>
            <person name="Serra M."/>
            <person name="Gomez A."/>
        </authorList>
    </citation>
    <scope>NUCLEOTIDE SEQUENCE [LARGE SCALE GENOMIC DNA]</scope>
    <source>
        <strain evidence="5">HYR1</strain>
    </source>
</reference>
<dbReference type="STRING" id="10195.A0A3M7PWT5"/>
<proteinExistence type="predicted"/>
<dbReference type="Gene3D" id="2.40.70.10">
    <property type="entry name" value="Acid Proteases"/>
    <property type="match status" value="1"/>
</dbReference>
<dbReference type="Gene3D" id="4.10.60.10">
    <property type="entry name" value="Zinc finger, CCHC-type"/>
    <property type="match status" value="1"/>
</dbReference>
<comment type="caution">
    <text evidence="5">The sequence shown here is derived from an EMBL/GenBank/DDBJ whole genome shotgun (WGS) entry which is preliminary data.</text>
</comment>
<accession>A0A3M7PWT5</accession>
<evidence type="ECO:0008006" key="7">
    <source>
        <dbReference type="Google" id="ProtNLM"/>
    </source>
</evidence>
<keyword evidence="2" id="KW-0548">Nucleotidyltransferase</keyword>
<gene>
    <name evidence="5" type="ORF">BpHYR1_010162</name>
</gene>
<feature type="non-terminal residue" evidence="5">
    <location>
        <position position="1"/>
    </location>
</feature>
<dbReference type="PANTHER" id="PTHR37984">
    <property type="entry name" value="PROTEIN CBG26694"/>
    <property type="match status" value="1"/>
</dbReference>
<dbReference type="InterPro" id="IPR050951">
    <property type="entry name" value="Retrovirus_Pol_polyprotein"/>
</dbReference>
<organism evidence="5 6">
    <name type="scientific">Brachionus plicatilis</name>
    <name type="common">Marine rotifer</name>
    <name type="synonym">Brachionus muelleri</name>
    <dbReference type="NCBI Taxonomy" id="10195"/>
    <lineage>
        <taxon>Eukaryota</taxon>
        <taxon>Metazoa</taxon>
        <taxon>Spiralia</taxon>
        <taxon>Gnathifera</taxon>
        <taxon>Rotifera</taxon>
        <taxon>Eurotatoria</taxon>
        <taxon>Monogononta</taxon>
        <taxon>Pseudotrocha</taxon>
        <taxon>Ploima</taxon>
        <taxon>Brachionidae</taxon>
        <taxon>Brachionus</taxon>
    </lineage>
</organism>
<dbReference type="EMBL" id="REGN01008483">
    <property type="protein sequence ID" value="RNA03483.1"/>
    <property type="molecule type" value="Genomic_DNA"/>
</dbReference>
<keyword evidence="4" id="KW-0378">Hydrolase</keyword>
<evidence type="ECO:0000313" key="5">
    <source>
        <dbReference type="EMBL" id="RNA03483.1"/>
    </source>
</evidence>
<dbReference type="Proteomes" id="UP000276133">
    <property type="component" value="Unassembled WGS sequence"/>
</dbReference>